<feature type="compositionally biased region" description="Acidic residues" evidence="1">
    <location>
        <begin position="44"/>
        <end position="67"/>
    </location>
</feature>
<gene>
    <name evidence="2" type="ORF">LTRI10_LOCUS52238</name>
</gene>
<feature type="region of interest" description="Disordered" evidence="1">
    <location>
        <begin position="26"/>
        <end position="71"/>
    </location>
</feature>
<feature type="compositionally biased region" description="Basic and acidic residues" evidence="1">
    <location>
        <begin position="113"/>
        <end position="132"/>
    </location>
</feature>
<sequence>MAQAANEAPRIIELYAMVEHEVLDFMDSDDEEDATPPAEKEVTVVEDEDDDNDYEGEDEDSDFEVDSGSDFSIGDYINYEKNVNLDVEAGMGVDGRGEDNLGDAEVDEEESDRVDSDDRRSIHSSEDKSDAS</sequence>
<reference evidence="2 3" key="1">
    <citation type="submission" date="2024-04" db="EMBL/GenBank/DDBJ databases">
        <authorList>
            <person name="Fracassetti M."/>
        </authorList>
    </citation>
    <scope>NUCLEOTIDE SEQUENCE [LARGE SCALE GENOMIC DNA]</scope>
</reference>
<dbReference type="Proteomes" id="UP001497516">
    <property type="component" value="Chromosome 9"/>
</dbReference>
<organism evidence="2 3">
    <name type="scientific">Linum trigynum</name>
    <dbReference type="NCBI Taxonomy" id="586398"/>
    <lineage>
        <taxon>Eukaryota</taxon>
        <taxon>Viridiplantae</taxon>
        <taxon>Streptophyta</taxon>
        <taxon>Embryophyta</taxon>
        <taxon>Tracheophyta</taxon>
        <taxon>Spermatophyta</taxon>
        <taxon>Magnoliopsida</taxon>
        <taxon>eudicotyledons</taxon>
        <taxon>Gunneridae</taxon>
        <taxon>Pentapetalae</taxon>
        <taxon>rosids</taxon>
        <taxon>fabids</taxon>
        <taxon>Malpighiales</taxon>
        <taxon>Linaceae</taxon>
        <taxon>Linum</taxon>
    </lineage>
</organism>
<feature type="compositionally biased region" description="Acidic residues" evidence="1">
    <location>
        <begin position="100"/>
        <end position="112"/>
    </location>
</feature>
<proteinExistence type="predicted"/>
<evidence type="ECO:0000256" key="1">
    <source>
        <dbReference type="SAM" id="MobiDB-lite"/>
    </source>
</evidence>
<accession>A0AAV2GQD9</accession>
<feature type="region of interest" description="Disordered" evidence="1">
    <location>
        <begin position="90"/>
        <end position="132"/>
    </location>
</feature>
<evidence type="ECO:0000313" key="2">
    <source>
        <dbReference type="EMBL" id="CAL1412983.1"/>
    </source>
</evidence>
<evidence type="ECO:0000313" key="3">
    <source>
        <dbReference type="Proteomes" id="UP001497516"/>
    </source>
</evidence>
<dbReference type="AlphaFoldDB" id="A0AAV2GQD9"/>
<protein>
    <submittedName>
        <fullName evidence="2">Uncharacterized protein</fullName>
    </submittedName>
</protein>
<name>A0AAV2GQD9_9ROSI</name>
<keyword evidence="3" id="KW-1185">Reference proteome</keyword>
<dbReference type="EMBL" id="OZ034822">
    <property type="protein sequence ID" value="CAL1412983.1"/>
    <property type="molecule type" value="Genomic_DNA"/>
</dbReference>